<feature type="region of interest" description="Disordered" evidence="1">
    <location>
        <begin position="1"/>
        <end position="52"/>
    </location>
</feature>
<dbReference type="EMBL" id="MOOE01000009">
    <property type="protein sequence ID" value="KAK1524259.1"/>
    <property type="molecule type" value="Genomic_DNA"/>
</dbReference>
<comment type="caution">
    <text evidence="2">The sequence shown here is derived from an EMBL/GenBank/DDBJ whole genome shotgun (WGS) entry which is preliminary data.</text>
</comment>
<evidence type="ECO:0000313" key="3">
    <source>
        <dbReference type="Proteomes" id="UP001240678"/>
    </source>
</evidence>
<evidence type="ECO:0000256" key="1">
    <source>
        <dbReference type="SAM" id="MobiDB-lite"/>
    </source>
</evidence>
<sequence>MLFNWGKSPESRRGRQNAIFLEGGGRQPSGRGVRDKETERLEGGRERDGRERSRGGVCRVRACLPELSPDCFLPTRAITAVSSRAIVEPPLLSKDSIRSASISG</sequence>
<gene>
    <name evidence="2" type="ORF">CCOS01_09346</name>
</gene>
<dbReference type="GeneID" id="85341052"/>
<proteinExistence type="predicted"/>
<organism evidence="2 3">
    <name type="scientific">Colletotrichum costaricense</name>
    <dbReference type="NCBI Taxonomy" id="1209916"/>
    <lineage>
        <taxon>Eukaryota</taxon>
        <taxon>Fungi</taxon>
        <taxon>Dikarya</taxon>
        <taxon>Ascomycota</taxon>
        <taxon>Pezizomycotina</taxon>
        <taxon>Sordariomycetes</taxon>
        <taxon>Hypocreomycetidae</taxon>
        <taxon>Glomerellales</taxon>
        <taxon>Glomerellaceae</taxon>
        <taxon>Colletotrichum</taxon>
        <taxon>Colletotrichum acutatum species complex</taxon>
    </lineage>
</organism>
<keyword evidence="3" id="KW-1185">Reference proteome</keyword>
<dbReference type="AlphaFoldDB" id="A0AAI9YUL2"/>
<reference evidence="2 3" key="1">
    <citation type="submission" date="2016-10" db="EMBL/GenBank/DDBJ databases">
        <title>The genome sequence of Colletotrichum fioriniae PJ7.</title>
        <authorList>
            <person name="Baroncelli R."/>
        </authorList>
    </citation>
    <scope>NUCLEOTIDE SEQUENCE [LARGE SCALE GENOMIC DNA]</scope>
    <source>
        <strain evidence="2 3">IMI 309622</strain>
    </source>
</reference>
<evidence type="ECO:0000313" key="2">
    <source>
        <dbReference type="EMBL" id="KAK1524259.1"/>
    </source>
</evidence>
<accession>A0AAI9YUL2</accession>
<name>A0AAI9YUL2_9PEZI</name>
<dbReference type="Proteomes" id="UP001240678">
    <property type="component" value="Unassembled WGS sequence"/>
</dbReference>
<feature type="compositionally biased region" description="Basic and acidic residues" evidence="1">
    <location>
        <begin position="32"/>
        <end position="52"/>
    </location>
</feature>
<dbReference type="RefSeq" id="XP_060312205.1">
    <property type="nucleotide sequence ID" value="XM_060457505.1"/>
</dbReference>
<protein>
    <submittedName>
        <fullName evidence="2">Uncharacterized protein</fullName>
    </submittedName>
</protein>